<dbReference type="AlphaFoldDB" id="B3S8U3"/>
<dbReference type="KEGG" id="tad:TRIADDRAFT_60746"/>
<feature type="compositionally biased region" description="Basic and acidic residues" evidence="3">
    <location>
        <begin position="215"/>
        <end position="231"/>
    </location>
</feature>
<sequence>MALCAIHRRCTEYATSQNSNNLENYTTPKHQDEDDSPKEDHQRKKFARKHYHTKHADYAPVKSSPLSSSTPCKPKRSCQRKRQLYFQPTNRMMSSNNANGDEQCDPDDIVMATSPLEQPLFNEEDFPTLDDSTSSLDFSWNNKTAEVSKSWADLMDEEDLHKKATPEGRESLLARKIANKKSKLNGTRRRLHLSEFGSFEDDSKASVSPPPKGLKRQERTKDHPRTPDKNIKVSRRSFDMQIKLWRKKLHEFDPPEIKQVWETQRSNEEFLSLPLDCNGDIMMSDANETDRQV</sequence>
<dbReference type="Gene3D" id="1.10.8.1120">
    <property type="entry name" value="Histone RNA hairpin-binding protein RNA-binding domain"/>
    <property type="match status" value="1"/>
</dbReference>
<dbReference type="GO" id="GO:0003729">
    <property type="term" value="F:mRNA binding"/>
    <property type="evidence" value="ECO:0000318"/>
    <property type="project" value="GO_Central"/>
</dbReference>
<dbReference type="PANTHER" id="PTHR17408:SF0">
    <property type="entry name" value="HISTONE RNA HAIRPIN-BINDING PROTEIN"/>
    <property type="match status" value="1"/>
</dbReference>
<evidence type="ECO:0000256" key="3">
    <source>
        <dbReference type="SAM" id="MobiDB-lite"/>
    </source>
</evidence>
<dbReference type="CTD" id="6757917"/>
<dbReference type="EMBL" id="DS985257">
    <property type="protein sequence ID" value="EDV20831.1"/>
    <property type="molecule type" value="Genomic_DNA"/>
</dbReference>
<feature type="compositionally biased region" description="Basic residues" evidence="3">
    <location>
        <begin position="43"/>
        <end position="53"/>
    </location>
</feature>
<evidence type="ECO:0000313" key="5">
    <source>
        <dbReference type="EMBL" id="EDV20831.1"/>
    </source>
</evidence>
<feature type="region of interest" description="Disordered" evidence="3">
    <location>
        <begin position="15"/>
        <end position="80"/>
    </location>
</feature>
<dbReference type="InterPro" id="IPR026502">
    <property type="entry name" value="SLBP1/SLBP2"/>
</dbReference>
<evidence type="ECO:0000256" key="1">
    <source>
        <dbReference type="ARBA" id="ARBA00006151"/>
    </source>
</evidence>
<evidence type="ECO:0000313" key="6">
    <source>
        <dbReference type="Proteomes" id="UP000009022"/>
    </source>
</evidence>
<dbReference type="Proteomes" id="UP000009022">
    <property type="component" value="Unassembled WGS sequence"/>
</dbReference>
<dbReference type="GO" id="GO:0071207">
    <property type="term" value="F:histone pre-mRNA stem-loop binding"/>
    <property type="evidence" value="ECO:0000318"/>
    <property type="project" value="GO_Central"/>
</dbReference>
<organism evidence="5 6">
    <name type="scientific">Trichoplax adhaerens</name>
    <name type="common">Trichoplax reptans</name>
    <dbReference type="NCBI Taxonomy" id="10228"/>
    <lineage>
        <taxon>Eukaryota</taxon>
        <taxon>Metazoa</taxon>
        <taxon>Placozoa</taxon>
        <taxon>Uniplacotomia</taxon>
        <taxon>Trichoplacea</taxon>
        <taxon>Trichoplacidae</taxon>
        <taxon>Trichoplax</taxon>
    </lineage>
</organism>
<dbReference type="InterPro" id="IPR029344">
    <property type="entry name" value="SLBP_RNA_bind"/>
</dbReference>
<dbReference type="RefSeq" id="XP_002116772.1">
    <property type="nucleotide sequence ID" value="XM_002116736.1"/>
</dbReference>
<protein>
    <recommendedName>
        <fullName evidence="4">Histone RNA hairpin-binding protein RNA-binding domain-containing protein</fullName>
    </recommendedName>
</protein>
<comment type="similarity">
    <text evidence="1">Belongs to the SLBP family.</text>
</comment>
<dbReference type="InterPro" id="IPR038294">
    <property type="entry name" value="SLBP_RNA_bind_sf"/>
</dbReference>
<feature type="region of interest" description="Disordered" evidence="3">
    <location>
        <begin position="199"/>
        <end position="233"/>
    </location>
</feature>
<dbReference type="GeneID" id="6757917"/>
<evidence type="ECO:0000256" key="2">
    <source>
        <dbReference type="ARBA" id="ARBA00022884"/>
    </source>
</evidence>
<dbReference type="GO" id="GO:0071204">
    <property type="term" value="C:histone pre-mRNA 3'end processing complex"/>
    <property type="evidence" value="ECO:0000318"/>
    <property type="project" value="GO_Central"/>
</dbReference>
<keyword evidence="2" id="KW-0694">RNA-binding</keyword>
<dbReference type="GO" id="GO:0005737">
    <property type="term" value="C:cytoplasm"/>
    <property type="evidence" value="ECO:0000318"/>
    <property type="project" value="GO_Central"/>
</dbReference>
<reference evidence="5 6" key="1">
    <citation type="journal article" date="2008" name="Nature">
        <title>The Trichoplax genome and the nature of placozoans.</title>
        <authorList>
            <person name="Srivastava M."/>
            <person name="Begovic E."/>
            <person name="Chapman J."/>
            <person name="Putnam N.H."/>
            <person name="Hellsten U."/>
            <person name="Kawashima T."/>
            <person name="Kuo A."/>
            <person name="Mitros T."/>
            <person name="Salamov A."/>
            <person name="Carpenter M.L."/>
            <person name="Signorovitch A.Y."/>
            <person name="Moreno M.A."/>
            <person name="Kamm K."/>
            <person name="Grimwood J."/>
            <person name="Schmutz J."/>
            <person name="Shapiro H."/>
            <person name="Grigoriev I.V."/>
            <person name="Buss L.W."/>
            <person name="Schierwater B."/>
            <person name="Dellaporta S.L."/>
            <person name="Rokhsar D.S."/>
        </authorList>
    </citation>
    <scope>NUCLEOTIDE SEQUENCE [LARGE SCALE GENOMIC DNA]</scope>
    <source>
        <strain evidence="5 6">Grell-BS-1999</strain>
    </source>
</reference>
<accession>B3S8U3</accession>
<dbReference type="OrthoDB" id="265795at2759"/>
<dbReference type="Pfam" id="PF15247">
    <property type="entry name" value="SLBP_RNA_bind"/>
    <property type="match status" value="1"/>
</dbReference>
<dbReference type="HOGENOM" id="CLU_951003_0_0_1"/>
<feature type="compositionally biased region" description="Polar residues" evidence="3">
    <location>
        <begin position="15"/>
        <end position="28"/>
    </location>
</feature>
<gene>
    <name evidence="5" type="ORF">TRIADDRAFT_60746</name>
</gene>
<dbReference type="STRING" id="10228.B3S8U3"/>
<dbReference type="eggNOG" id="KOG3934">
    <property type="taxonomic scope" value="Eukaryota"/>
</dbReference>
<dbReference type="GO" id="GO:0051028">
    <property type="term" value="P:mRNA transport"/>
    <property type="evidence" value="ECO:0000318"/>
    <property type="project" value="GO_Central"/>
</dbReference>
<dbReference type="PANTHER" id="PTHR17408">
    <property type="entry name" value="HISTONE RNA HAIRPIN-BINDING PROTEIN"/>
    <property type="match status" value="1"/>
</dbReference>
<keyword evidence="6" id="KW-1185">Reference proteome</keyword>
<feature type="domain" description="Histone RNA hairpin-binding protein RNA-binding" evidence="4">
    <location>
        <begin position="215"/>
        <end position="254"/>
    </location>
</feature>
<dbReference type="PhylomeDB" id="B3S8U3"/>
<evidence type="ECO:0000259" key="4">
    <source>
        <dbReference type="Pfam" id="PF15247"/>
    </source>
</evidence>
<proteinExistence type="inferred from homology"/>
<dbReference type="GO" id="GO:0006398">
    <property type="term" value="P:mRNA 3'-end processing by stem-loop binding and cleavage"/>
    <property type="evidence" value="ECO:0000318"/>
    <property type="project" value="GO_Central"/>
</dbReference>
<dbReference type="InParanoid" id="B3S8U3"/>
<name>B3S8U3_TRIAD</name>